<dbReference type="STRING" id="542762.A0A4S4DTT7"/>
<dbReference type="PANTHER" id="PTHR47747:SF2">
    <property type="entry name" value="RIBONUCLEASE P PROTEIN SUBUNIT P38-LIKE PROTEIN"/>
    <property type="match status" value="1"/>
</dbReference>
<feature type="compositionally biased region" description="Basic and acidic residues" evidence="2">
    <location>
        <begin position="399"/>
        <end position="413"/>
    </location>
</feature>
<evidence type="ECO:0000313" key="4">
    <source>
        <dbReference type="Proteomes" id="UP000306102"/>
    </source>
</evidence>
<organism evidence="3 4">
    <name type="scientific">Camellia sinensis var. sinensis</name>
    <name type="common">China tea</name>
    <dbReference type="NCBI Taxonomy" id="542762"/>
    <lineage>
        <taxon>Eukaryota</taxon>
        <taxon>Viridiplantae</taxon>
        <taxon>Streptophyta</taxon>
        <taxon>Embryophyta</taxon>
        <taxon>Tracheophyta</taxon>
        <taxon>Spermatophyta</taxon>
        <taxon>Magnoliopsida</taxon>
        <taxon>eudicotyledons</taxon>
        <taxon>Gunneridae</taxon>
        <taxon>Pentapetalae</taxon>
        <taxon>asterids</taxon>
        <taxon>Ericales</taxon>
        <taxon>Theaceae</taxon>
        <taxon>Camellia</taxon>
    </lineage>
</organism>
<keyword evidence="4" id="KW-1185">Reference proteome</keyword>
<comment type="caution">
    <text evidence="3">The sequence shown here is derived from an EMBL/GenBank/DDBJ whole genome shotgun (WGS) entry which is preliminary data.</text>
</comment>
<keyword evidence="1" id="KW-0175">Coiled coil</keyword>
<gene>
    <name evidence="3" type="ORF">TEA_023398</name>
</gene>
<protein>
    <submittedName>
        <fullName evidence="3">Uncharacterized protein</fullName>
    </submittedName>
</protein>
<accession>A0A4S4DTT7</accession>
<feature type="region of interest" description="Disordered" evidence="2">
    <location>
        <begin position="399"/>
        <end position="460"/>
    </location>
</feature>
<evidence type="ECO:0000256" key="2">
    <source>
        <dbReference type="SAM" id="MobiDB-lite"/>
    </source>
</evidence>
<reference evidence="3 4" key="1">
    <citation type="journal article" date="2018" name="Proc. Natl. Acad. Sci. U.S.A.">
        <title>Draft genome sequence of Camellia sinensis var. sinensis provides insights into the evolution of the tea genome and tea quality.</title>
        <authorList>
            <person name="Wei C."/>
            <person name="Yang H."/>
            <person name="Wang S."/>
            <person name="Zhao J."/>
            <person name="Liu C."/>
            <person name="Gao L."/>
            <person name="Xia E."/>
            <person name="Lu Y."/>
            <person name="Tai Y."/>
            <person name="She G."/>
            <person name="Sun J."/>
            <person name="Cao H."/>
            <person name="Tong W."/>
            <person name="Gao Q."/>
            <person name="Li Y."/>
            <person name="Deng W."/>
            <person name="Jiang X."/>
            <person name="Wang W."/>
            <person name="Chen Q."/>
            <person name="Zhang S."/>
            <person name="Li H."/>
            <person name="Wu J."/>
            <person name="Wang P."/>
            <person name="Li P."/>
            <person name="Shi C."/>
            <person name="Zheng F."/>
            <person name="Jian J."/>
            <person name="Huang B."/>
            <person name="Shan D."/>
            <person name="Shi M."/>
            <person name="Fang C."/>
            <person name="Yue Y."/>
            <person name="Li F."/>
            <person name="Li D."/>
            <person name="Wei S."/>
            <person name="Han B."/>
            <person name="Jiang C."/>
            <person name="Yin Y."/>
            <person name="Xia T."/>
            <person name="Zhang Z."/>
            <person name="Bennetzen J.L."/>
            <person name="Zhao S."/>
            <person name="Wan X."/>
        </authorList>
    </citation>
    <scope>NUCLEOTIDE SEQUENCE [LARGE SCALE GENOMIC DNA]</scope>
    <source>
        <strain evidence="4">cv. Shuchazao</strain>
        <tissue evidence="3">Leaf</tissue>
    </source>
</reference>
<dbReference type="AlphaFoldDB" id="A0A4S4DTT7"/>
<proteinExistence type="predicted"/>
<sequence>MKTWFYPPHHHDMNLTVMFFIASLGLPFFTNCSSSASLGPLQVFVELMWFGRFHPKTIVDLLEKKKRRGEKECKWGQMGQSFTEYQGTIVMCKTMSLAFSMGQLKQHTDDMSEEVLWFSVEQALIPVSLRLLSEPEMNDEKWSEIRNRLLQGSAHLLGYLVWSAQREEATSGKCEILHKLQDAEREIEELKRRRSEDAKANEKVVSIFAAQEQSWLSERKKLRQQIGALLKELRILQRKRDETISELNDKLQENENLLQSKDKEFEQKELKSRELEEKLKEAINMAEELREIVKLEAQEHFMELRKHKTAVLELISNQRQLEAEMGRALRQVEAAKQEVDSVLEQKEESDLMAQKLSVELVKTQKDLEKTDKILSAMLRKSKWDTAEKQMLLKEVELSKATRKQDDLETEKWRTGSQSRRQRHSLKSMLSKHANSKSEALSDGRGVHSNAIAPSQSGRSRSRSTDFLLYYDHPEHQKELEFCSPFYDQYLVEGSEQMADIKQVVRSEAEKYSTLVEQRHHLEINAFSEQLRLKDEKLEAFRRRLLSMELESKRLQSHIEGLIHDLLQLRQGNMKLNALLLDRETELKYLKQQFVLQLEPPSLKKTENSCPNDMGLTHETVLSDLKIVKRKLGEKKQEMKTASANISQEVEPQKTLITSHSKDIILTVQEIEVEKDVVLDPGSIQDVHAGPEEVHIVEKSASSDHCSSKSNTSSWRMDLHALGVSFKIKRLKQQLLMLERLTGKRESYEDMEGDNKAWAGIKGFHILMSLLSKQVSRYQSLQGKADEICKRMQENDLNVSHGGSSVSRTKEETKTLEHFLDETFQLQRYIVATGQKLMEIQSKISSGFVEAVENLDGSESFDMNRFADSVRTLFREVQRGLEVRIARIIGDLEGTMARDGFRHLRK</sequence>
<dbReference type="PANTHER" id="PTHR47747">
    <property type="entry name" value="RIBONUCLEASE P PROTEIN SUBUNIT P38-LIKE PROTEIN"/>
    <property type="match status" value="1"/>
</dbReference>
<dbReference type="Proteomes" id="UP000306102">
    <property type="component" value="Unassembled WGS sequence"/>
</dbReference>
<name>A0A4S4DTT7_CAMSN</name>
<dbReference type="EMBL" id="SDRB02010405">
    <property type="protein sequence ID" value="THG06681.1"/>
    <property type="molecule type" value="Genomic_DNA"/>
</dbReference>
<feature type="coiled-coil region" evidence="1">
    <location>
        <begin position="173"/>
        <end position="349"/>
    </location>
</feature>
<evidence type="ECO:0000256" key="1">
    <source>
        <dbReference type="SAM" id="Coils"/>
    </source>
</evidence>
<evidence type="ECO:0000313" key="3">
    <source>
        <dbReference type="EMBL" id="THG06681.1"/>
    </source>
</evidence>